<comment type="caution">
    <text evidence="1">The sequence shown here is derived from an EMBL/GenBank/DDBJ whole genome shotgun (WGS) entry which is preliminary data.</text>
</comment>
<reference evidence="1 2" key="1">
    <citation type="submission" date="2024-01" db="EMBL/GenBank/DDBJ databases">
        <authorList>
            <person name="Waweru B."/>
        </authorList>
    </citation>
    <scope>NUCLEOTIDE SEQUENCE [LARGE SCALE GENOMIC DNA]</scope>
</reference>
<protein>
    <submittedName>
        <fullName evidence="1">Uncharacterized protein</fullName>
    </submittedName>
</protein>
<keyword evidence="2" id="KW-1185">Reference proteome</keyword>
<name>A0AAV1RP43_9ROSI</name>
<dbReference type="AlphaFoldDB" id="A0AAV1RP43"/>
<evidence type="ECO:0000313" key="2">
    <source>
        <dbReference type="Proteomes" id="UP001314170"/>
    </source>
</evidence>
<dbReference type="Proteomes" id="UP001314170">
    <property type="component" value="Unassembled WGS sequence"/>
</dbReference>
<accession>A0AAV1RP43</accession>
<proteinExistence type="predicted"/>
<evidence type="ECO:0000313" key="1">
    <source>
        <dbReference type="EMBL" id="CAK7338449.1"/>
    </source>
</evidence>
<dbReference type="EMBL" id="CAWUPB010001116">
    <property type="protein sequence ID" value="CAK7338449.1"/>
    <property type="molecule type" value="Genomic_DNA"/>
</dbReference>
<sequence>MFDIPSHALSFVPPTFDPETWPLSVSFMGWRYPQRKWKEWVEKMAFFQESTWKKAGIRESTLNSTCEIHRNNDLVIGVAERCGYHDLVSPVTPSLACKPLSSKDNREGSEVPCVEHQENILELEQMIARIKAVESILELSP</sequence>
<gene>
    <name evidence="1" type="ORF">DCAF_LOCUS13496</name>
</gene>
<organism evidence="1 2">
    <name type="scientific">Dovyalis caffra</name>
    <dbReference type="NCBI Taxonomy" id="77055"/>
    <lineage>
        <taxon>Eukaryota</taxon>
        <taxon>Viridiplantae</taxon>
        <taxon>Streptophyta</taxon>
        <taxon>Embryophyta</taxon>
        <taxon>Tracheophyta</taxon>
        <taxon>Spermatophyta</taxon>
        <taxon>Magnoliopsida</taxon>
        <taxon>eudicotyledons</taxon>
        <taxon>Gunneridae</taxon>
        <taxon>Pentapetalae</taxon>
        <taxon>rosids</taxon>
        <taxon>fabids</taxon>
        <taxon>Malpighiales</taxon>
        <taxon>Salicaceae</taxon>
        <taxon>Flacourtieae</taxon>
        <taxon>Dovyalis</taxon>
    </lineage>
</organism>